<dbReference type="Pfam" id="PF05117">
    <property type="entry name" value="DUF695"/>
    <property type="match status" value="1"/>
</dbReference>
<dbReference type="InterPro" id="IPR016097">
    <property type="entry name" value="DUF695"/>
</dbReference>
<sequence length="244" mass="27005">MVIDKTGRSLMRSGFGVMHATNRFRLLAIVSVVVAGCSSSKSPPPVERDACLAAGPAKSVDYDNCVANRERKSRAALEALLDDKFVYPPQQQIVEASESKYQPSDFPESPAPMIYKGLDSISLTEKRALPFKIRIVWKYTSTGVIPERRDAIRMAEMEKLIVPAVEEKGLAKWVCTVTGGHQREWIFYTQNDEAFTARTRSALSQGGPYPIELSARRDVVLSTGSQPADNLAEVIRITPKKCVE</sequence>
<organism evidence="2 3">
    <name type="scientific">Pseudomonas syringae</name>
    <dbReference type="NCBI Taxonomy" id="317"/>
    <lineage>
        <taxon>Bacteria</taxon>
        <taxon>Pseudomonadati</taxon>
        <taxon>Pseudomonadota</taxon>
        <taxon>Gammaproteobacteria</taxon>
        <taxon>Pseudomonadales</taxon>
        <taxon>Pseudomonadaceae</taxon>
        <taxon>Pseudomonas</taxon>
    </lineage>
</organism>
<proteinExistence type="predicted"/>
<reference evidence="2 3" key="1">
    <citation type="submission" date="2017-11" db="EMBL/GenBank/DDBJ databases">
        <title>Effect of PGPRs.</title>
        <authorList>
            <person name="Oliva R."/>
            <person name="Nong J."/>
            <person name="Roman V."/>
        </authorList>
    </citation>
    <scope>NUCLEOTIDE SEQUENCE [LARGE SCALE GENOMIC DNA]</scope>
    <source>
        <strain evidence="2">Inb918</strain>
    </source>
</reference>
<dbReference type="EMBL" id="CP024646">
    <property type="protein sequence ID" value="AZV26882.1"/>
    <property type="molecule type" value="Genomic_DNA"/>
</dbReference>
<evidence type="ECO:0000313" key="2">
    <source>
        <dbReference type="EMBL" id="AZV26882.1"/>
    </source>
</evidence>
<evidence type="ECO:0000313" key="3">
    <source>
        <dbReference type="Proteomes" id="UP000282760"/>
    </source>
</evidence>
<dbReference type="Proteomes" id="UP000282760">
    <property type="component" value="Chromosome"/>
</dbReference>
<dbReference type="AlphaFoldDB" id="A0A3T0JU75"/>
<accession>A0A3T0JU75</accession>
<gene>
    <name evidence="2" type="ORF">CT157_12985</name>
</gene>
<name>A0A3T0JU75_PSESX</name>
<feature type="domain" description="DUF695" evidence="1">
    <location>
        <begin position="131"/>
        <end position="218"/>
    </location>
</feature>
<protein>
    <submittedName>
        <fullName evidence="2">DUF695 domain-containing protein</fullName>
    </submittedName>
</protein>
<evidence type="ECO:0000259" key="1">
    <source>
        <dbReference type="Pfam" id="PF05117"/>
    </source>
</evidence>